<feature type="signal peptide" evidence="3">
    <location>
        <begin position="1"/>
        <end position="26"/>
    </location>
</feature>
<organism evidence="4 5">
    <name type="scientific">Anaerococcus martiniensis</name>
    <dbReference type="NCBI Taxonomy" id="3115615"/>
    <lineage>
        <taxon>Bacteria</taxon>
        <taxon>Bacillati</taxon>
        <taxon>Bacillota</taxon>
        <taxon>Tissierellia</taxon>
        <taxon>Tissierellales</taxon>
        <taxon>Peptoniphilaceae</taxon>
        <taxon>Anaerococcus</taxon>
    </lineage>
</organism>
<evidence type="ECO:0000256" key="3">
    <source>
        <dbReference type="SAM" id="SignalP"/>
    </source>
</evidence>
<comment type="caution">
    <text evidence="4">The sequence shown here is derived from an EMBL/GenBank/DDBJ whole genome shotgun (WGS) entry which is preliminary data.</text>
</comment>
<feature type="chain" id="PRO_5047268171" description="GA module" evidence="3">
    <location>
        <begin position="27"/>
        <end position="634"/>
    </location>
</feature>
<feature type="compositionally biased region" description="Polar residues" evidence="2">
    <location>
        <begin position="373"/>
        <end position="386"/>
    </location>
</feature>
<keyword evidence="5" id="KW-1185">Reference proteome</keyword>
<dbReference type="RefSeq" id="WP_410031371.1">
    <property type="nucleotide sequence ID" value="NZ_JBGMEI010000006.1"/>
</dbReference>
<protein>
    <recommendedName>
        <fullName evidence="6">GA module</fullName>
    </recommendedName>
</protein>
<keyword evidence="3" id="KW-0732">Signal</keyword>
<accession>A0ABW9M8Q6</accession>
<proteinExistence type="predicted"/>
<evidence type="ECO:0008006" key="6">
    <source>
        <dbReference type="Google" id="ProtNLM"/>
    </source>
</evidence>
<evidence type="ECO:0000313" key="5">
    <source>
        <dbReference type="Proteomes" id="UP001637996"/>
    </source>
</evidence>
<gene>
    <name evidence="4" type="ORF">ACCQ41_05470</name>
</gene>
<sequence>MKGKTITKYTSLALALALVLPTTAKAAEGTNTENTIDTTIEQTNNEVREDIKSELSSKLDESGKTVNYTLNITNAKDDEDLKAVFYILDRSNLESLEVLEDEDISNQAVKTEGFDGGKKITVDLKNAKTISLRANIKEGKTNNFVFDYILANDSISTIKRVAYALAKDTEGKDILKEEEINEVSSTLAGKFIDQTKIEWSDYLVNPTNKDLIRHYDLSLSENQKNPGKITIETFKAAKDGFVKENTIDLDFGNIQNLNLPAKGLVKISFQSDVSSEDNAFSLNGVELKRDAENTDLKNQIDDLSKTIQENDKEIKDELRTIDNSSIAKASENTETHVKTQSSDQTNPQSLAQDIERRNEQIFEQMRKIDKSQESQTTENPSTQSSQKDIKVVSLKDEPSMNSSNPALTSISQIDVDNLRIDIEDRNTEIINTLKEIDKEYPTIVTLANKQTDDDQDKNIADLIKEIDDRNQAIQDELQRIYGKYAVNTVMDLNKSIDDDTYELLTKVDTNNEKVSQIIDQVNLSIEANQALDSEEELAKIKALLDNIEKLEKNNEKVLANVDGTKQNQESGENFKKVVPGYSENIYKDLEKVVTITLDPLSKVENTATKESASKAYPTLAKYLEDLEFVKAILK</sequence>
<dbReference type="Proteomes" id="UP001637996">
    <property type="component" value="Unassembled WGS sequence"/>
</dbReference>
<evidence type="ECO:0000313" key="4">
    <source>
        <dbReference type="EMBL" id="MFO3665690.1"/>
    </source>
</evidence>
<feature type="region of interest" description="Disordered" evidence="2">
    <location>
        <begin position="325"/>
        <end position="351"/>
    </location>
</feature>
<feature type="region of interest" description="Disordered" evidence="2">
    <location>
        <begin position="368"/>
        <end position="407"/>
    </location>
</feature>
<evidence type="ECO:0000256" key="2">
    <source>
        <dbReference type="SAM" id="MobiDB-lite"/>
    </source>
</evidence>
<feature type="compositionally biased region" description="Polar residues" evidence="2">
    <location>
        <begin position="338"/>
        <end position="351"/>
    </location>
</feature>
<feature type="compositionally biased region" description="Basic and acidic residues" evidence="2">
    <location>
        <begin position="387"/>
        <end position="398"/>
    </location>
</feature>
<dbReference type="EMBL" id="JBGMEI010000006">
    <property type="protein sequence ID" value="MFO3665690.1"/>
    <property type="molecule type" value="Genomic_DNA"/>
</dbReference>
<evidence type="ECO:0000256" key="1">
    <source>
        <dbReference type="SAM" id="Coils"/>
    </source>
</evidence>
<name>A0ABW9M8Q6_9FIRM</name>
<keyword evidence="1" id="KW-0175">Coiled coil</keyword>
<feature type="coiled-coil region" evidence="1">
    <location>
        <begin position="530"/>
        <end position="567"/>
    </location>
</feature>
<reference evidence="4 5" key="1">
    <citation type="journal article" date="2025" name="Anaerobe">
        <title>Description of Anaerococcus kampingiae sp. nov., Anaerococcus groningensis sp. nov., Anaerococcus martiniensis sp. nov., and Anaerococcus cruorum sp. nov., isolated from human clinical specimens.</title>
        <authorList>
            <person name="Boiten K.E."/>
            <person name="Meijer J."/>
            <person name="van Wezel E.M."/>
            <person name="Veloo A.C.M."/>
        </authorList>
    </citation>
    <scope>NUCLEOTIDE SEQUENCE [LARGE SCALE GENOMIC DNA]</scope>
    <source>
        <strain evidence="4 5">ENR0831</strain>
    </source>
</reference>